<dbReference type="GO" id="GO:0000175">
    <property type="term" value="F:3'-5'-RNA exonuclease activity"/>
    <property type="evidence" value="ECO:0007669"/>
    <property type="project" value="InterPro"/>
</dbReference>
<evidence type="ECO:0000259" key="4">
    <source>
        <dbReference type="SMART" id="SM00479"/>
    </source>
</evidence>
<reference evidence="5 6" key="1">
    <citation type="journal article" date="2003" name="Int. J. Syst. Evol. Microbiol.">
        <title>Bacillus nealsonii sp. nov., isolated from a spacecraft-assembly facility, whose spores are gamma-radiation resistant.</title>
        <authorList>
            <person name="Venkateswaran K."/>
            <person name="Kempf M."/>
            <person name="Chen F."/>
            <person name="Satomi M."/>
            <person name="Nicholson W."/>
            <person name="Kern R."/>
        </authorList>
    </citation>
    <scope>NUCLEOTIDE SEQUENCE [LARGE SCALE GENOMIC DNA]</scope>
    <source>
        <strain evidence="5 6">FO-92</strain>
    </source>
</reference>
<evidence type="ECO:0000256" key="1">
    <source>
        <dbReference type="ARBA" id="ARBA00022722"/>
    </source>
</evidence>
<protein>
    <submittedName>
        <fullName evidence="5">Or 3'-5' exonuclease KapD</fullName>
    </submittedName>
</protein>
<dbReference type="PANTHER" id="PTHR23044">
    <property type="entry name" value="3'-5' EXONUCLEASE ERI1-RELATED"/>
    <property type="match status" value="1"/>
</dbReference>
<keyword evidence="6" id="KW-1185">Reference proteome</keyword>
<comment type="caution">
    <text evidence="5">The sequence shown here is derived from an EMBL/GenBank/DDBJ whole genome shotgun (WGS) entry which is preliminary data.</text>
</comment>
<proteinExistence type="predicted"/>
<feature type="domain" description="Exonuclease" evidence="4">
    <location>
        <begin position="5"/>
        <end position="182"/>
    </location>
</feature>
<evidence type="ECO:0000313" key="5">
    <source>
        <dbReference type="EMBL" id="PKG21853.1"/>
    </source>
</evidence>
<dbReference type="CDD" id="cd06133">
    <property type="entry name" value="ERI-1_3'hExo_like"/>
    <property type="match status" value="1"/>
</dbReference>
<keyword evidence="1" id="KW-0540">Nuclease</keyword>
<accession>A0A2N0YX61</accession>
<dbReference type="Gene3D" id="3.30.420.10">
    <property type="entry name" value="Ribonuclease H-like superfamily/Ribonuclease H"/>
    <property type="match status" value="1"/>
</dbReference>
<dbReference type="InterPro" id="IPR013520">
    <property type="entry name" value="Ribonucl_H"/>
</dbReference>
<dbReference type="InterPro" id="IPR051274">
    <property type="entry name" value="3-5_Exoribonuclease"/>
</dbReference>
<gene>
    <name evidence="5" type="ORF">CWS01_20550</name>
</gene>
<organism evidence="5 6">
    <name type="scientific">Niallia nealsonii</name>
    <dbReference type="NCBI Taxonomy" id="115979"/>
    <lineage>
        <taxon>Bacteria</taxon>
        <taxon>Bacillati</taxon>
        <taxon>Bacillota</taxon>
        <taxon>Bacilli</taxon>
        <taxon>Bacillales</taxon>
        <taxon>Bacillaceae</taxon>
        <taxon>Niallia</taxon>
    </lineage>
</organism>
<keyword evidence="3 5" id="KW-0269">Exonuclease</keyword>
<dbReference type="EMBL" id="PISE01000060">
    <property type="protein sequence ID" value="PKG21853.1"/>
    <property type="molecule type" value="Genomic_DNA"/>
</dbReference>
<dbReference type="PANTHER" id="PTHR23044:SF61">
    <property type="entry name" value="3'-5' EXORIBONUCLEASE 1-RELATED"/>
    <property type="match status" value="1"/>
</dbReference>
<dbReference type="InterPro" id="IPR047201">
    <property type="entry name" value="ERI-1_3'hExo-like"/>
</dbReference>
<evidence type="ECO:0000256" key="2">
    <source>
        <dbReference type="ARBA" id="ARBA00022801"/>
    </source>
</evidence>
<sequence>MEKNQYVFIDFEFTMPEKSAKFKGFFPEIIEVGIVAVVNDVVREKFSSYVAPRKFPILSERCKTFLHISQQDVNKGISFYDLVKKIEEVCCGYHNIIVTWGNMDMKVLKNNCFKAGIPFSLQLDEVDLSMEYKRFFGDQNQTGLWKAVKEYGREGTGRHHRALDDALTTYHIFRLVEQDKKYLEKPEPTTIGDLIDVSKLFNKFA</sequence>
<dbReference type="InterPro" id="IPR036397">
    <property type="entry name" value="RNaseH_sf"/>
</dbReference>
<dbReference type="SMART" id="SM00479">
    <property type="entry name" value="EXOIII"/>
    <property type="match status" value="1"/>
</dbReference>
<dbReference type="Pfam" id="PF00929">
    <property type="entry name" value="RNase_T"/>
    <property type="match status" value="1"/>
</dbReference>
<dbReference type="GO" id="GO:0003676">
    <property type="term" value="F:nucleic acid binding"/>
    <property type="evidence" value="ECO:0007669"/>
    <property type="project" value="InterPro"/>
</dbReference>
<dbReference type="NCBIfam" id="NF005838">
    <property type="entry name" value="PRK07748.1"/>
    <property type="match status" value="1"/>
</dbReference>
<dbReference type="InterPro" id="IPR012337">
    <property type="entry name" value="RNaseH-like_sf"/>
</dbReference>
<evidence type="ECO:0000313" key="6">
    <source>
        <dbReference type="Proteomes" id="UP000233375"/>
    </source>
</evidence>
<dbReference type="AlphaFoldDB" id="A0A2N0YX61"/>
<dbReference type="OrthoDB" id="159416at2"/>
<keyword evidence="2" id="KW-0378">Hydrolase</keyword>
<dbReference type="SUPFAM" id="SSF53098">
    <property type="entry name" value="Ribonuclease H-like"/>
    <property type="match status" value="1"/>
</dbReference>
<name>A0A2N0YX61_9BACI</name>
<dbReference type="RefSeq" id="WP_101179133.1">
    <property type="nucleotide sequence ID" value="NZ_PISE01000060.1"/>
</dbReference>
<dbReference type="Proteomes" id="UP000233375">
    <property type="component" value="Unassembled WGS sequence"/>
</dbReference>
<evidence type="ECO:0000256" key="3">
    <source>
        <dbReference type="ARBA" id="ARBA00022839"/>
    </source>
</evidence>